<dbReference type="InterPro" id="IPR052728">
    <property type="entry name" value="O2_lipid_transport_reg"/>
</dbReference>
<reference evidence="3 4" key="1">
    <citation type="journal article" date="2023" name="Insect Mol. Biol.">
        <title>Genome sequencing provides insights into the evolution of gene families encoding plant cell wall-degrading enzymes in longhorned beetles.</title>
        <authorList>
            <person name="Shin N.R."/>
            <person name="Okamura Y."/>
            <person name="Kirsch R."/>
            <person name="Pauchet Y."/>
        </authorList>
    </citation>
    <scope>NUCLEOTIDE SEQUENCE [LARGE SCALE GENOMIC DNA]</scope>
    <source>
        <strain evidence="3">EAD_L_NR</strain>
    </source>
</reference>
<dbReference type="Pfam" id="PF20146">
    <property type="entry name" value="NRF"/>
    <property type="match status" value="1"/>
</dbReference>
<sequence>NYSNSERSILDLWKLYPLTILENSNVSSDCKTAYDKYLSRFHRNDLNATKMFDATAKLPSGILRGNVNQYGDFDECMELDEAQYCLADINIEPLWKEPYLKFKNMVHSNFPIRDKIGDPKHRVPGFTLIRWGFCIPKDCTNTDLEIAIYEKLQITSSVQPNMCQKANPHFELTYGYILAVCFFLTIAVLIGASTLLSSWNLNEINNSVWIQILMCFAIQRNFKQLTAVKESKGEIQALHGVRALSALGLIISHKVMALYFNPFMNRSVMSEVSKCTFGMKWSVIGRTAIIYTECFMLLSGLLGANAMFSDLDRRKTIVFKDKLINRIFRIT</sequence>
<proteinExistence type="predicted"/>
<evidence type="ECO:0000256" key="1">
    <source>
        <dbReference type="SAM" id="Phobius"/>
    </source>
</evidence>
<dbReference type="SMART" id="SM00703">
    <property type="entry name" value="NRF"/>
    <property type="match status" value="1"/>
</dbReference>
<keyword evidence="4" id="KW-1185">Reference proteome</keyword>
<comment type="caution">
    <text evidence="3">The sequence shown here is derived from an EMBL/GenBank/DDBJ whole genome shotgun (WGS) entry which is preliminary data.</text>
</comment>
<keyword evidence="1" id="KW-1133">Transmembrane helix</keyword>
<protein>
    <recommendedName>
        <fullName evidence="2">Nose resistant-to-fluoxetine protein N-terminal domain-containing protein</fullName>
    </recommendedName>
</protein>
<feature type="transmembrane region" description="Helical" evidence="1">
    <location>
        <begin position="288"/>
        <end position="308"/>
    </location>
</feature>
<organism evidence="3 4">
    <name type="scientific">Exocentrus adspersus</name>
    <dbReference type="NCBI Taxonomy" id="1586481"/>
    <lineage>
        <taxon>Eukaryota</taxon>
        <taxon>Metazoa</taxon>
        <taxon>Ecdysozoa</taxon>
        <taxon>Arthropoda</taxon>
        <taxon>Hexapoda</taxon>
        <taxon>Insecta</taxon>
        <taxon>Pterygota</taxon>
        <taxon>Neoptera</taxon>
        <taxon>Endopterygota</taxon>
        <taxon>Coleoptera</taxon>
        <taxon>Polyphaga</taxon>
        <taxon>Cucujiformia</taxon>
        <taxon>Chrysomeloidea</taxon>
        <taxon>Cerambycidae</taxon>
        <taxon>Lamiinae</taxon>
        <taxon>Acanthocinini</taxon>
        <taxon>Exocentrus</taxon>
    </lineage>
</organism>
<evidence type="ECO:0000259" key="2">
    <source>
        <dbReference type="SMART" id="SM00703"/>
    </source>
</evidence>
<dbReference type="Proteomes" id="UP001159042">
    <property type="component" value="Unassembled WGS sequence"/>
</dbReference>
<accession>A0AAV8VYI1</accession>
<evidence type="ECO:0000313" key="4">
    <source>
        <dbReference type="Proteomes" id="UP001159042"/>
    </source>
</evidence>
<dbReference type="PANTHER" id="PTHR11161:SF4">
    <property type="entry name" value="DROP DEAD"/>
    <property type="match status" value="1"/>
</dbReference>
<gene>
    <name evidence="3" type="ORF">NQ315_012188</name>
</gene>
<feature type="transmembrane region" description="Helical" evidence="1">
    <location>
        <begin position="172"/>
        <end position="192"/>
    </location>
</feature>
<keyword evidence="1" id="KW-0472">Membrane</keyword>
<dbReference type="InterPro" id="IPR006621">
    <property type="entry name" value="Nose-resist-to-fluoxetine_N"/>
</dbReference>
<keyword evidence="1" id="KW-0812">Transmembrane</keyword>
<feature type="non-terminal residue" evidence="3">
    <location>
        <position position="1"/>
    </location>
</feature>
<evidence type="ECO:0000313" key="3">
    <source>
        <dbReference type="EMBL" id="KAJ8919200.1"/>
    </source>
</evidence>
<dbReference type="AlphaFoldDB" id="A0AAV8VYI1"/>
<feature type="domain" description="Nose resistant-to-fluoxetine protein N-terminal" evidence="2">
    <location>
        <begin position="27"/>
        <end position="165"/>
    </location>
</feature>
<dbReference type="PANTHER" id="PTHR11161">
    <property type="entry name" value="O-ACYLTRANSFERASE"/>
    <property type="match status" value="1"/>
</dbReference>
<dbReference type="EMBL" id="JANEYG010000020">
    <property type="protein sequence ID" value="KAJ8919200.1"/>
    <property type="molecule type" value="Genomic_DNA"/>
</dbReference>
<name>A0AAV8VYI1_9CUCU</name>